<accession>A0ACB8T9G1</accession>
<sequence>MENPARDIEQVVRLLTTAITPDIQKDAVKKFFTHDAGFRHPIVYVPPGPQSRESILGIFQWYRIISPHIDITVQNISYDADKKTLFLDLTQKFHLWWSPFSPAPARLLTRLTLRKENDLHYIALQEDFYHTDDFMALLVPPLCIPIRLALRTGAVVSNLAARTTQVLFTTWLPKSGVLADKNDTH</sequence>
<evidence type="ECO:0000313" key="2">
    <source>
        <dbReference type="Proteomes" id="UP000814140"/>
    </source>
</evidence>
<organism evidence="1 2">
    <name type="scientific">Artomyces pyxidatus</name>
    <dbReference type="NCBI Taxonomy" id="48021"/>
    <lineage>
        <taxon>Eukaryota</taxon>
        <taxon>Fungi</taxon>
        <taxon>Dikarya</taxon>
        <taxon>Basidiomycota</taxon>
        <taxon>Agaricomycotina</taxon>
        <taxon>Agaricomycetes</taxon>
        <taxon>Russulales</taxon>
        <taxon>Auriscalpiaceae</taxon>
        <taxon>Artomyces</taxon>
    </lineage>
</organism>
<comment type="caution">
    <text evidence="1">The sequence shown here is derived from an EMBL/GenBank/DDBJ whole genome shotgun (WGS) entry which is preliminary data.</text>
</comment>
<proteinExistence type="predicted"/>
<dbReference type="Proteomes" id="UP000814140">
    <property type="component" value="Unassembled WGS sequence"/>
</dbReference>
<protein>
    <submittedName>
        <fullName evidence="1">Uncharacterized protein</fullName>
    </submittedName>
</protein>
<name>A0ACB8T9G1_9AGAM</name>
<reference evidence="1" key="2">
    <citation type="journal article" date="2022" name="New Phytol.">
        <title>Evolutionary transition to the ectomycorrhizal habit in the genomes of a hyperdiverse lineage of mushroom-forming fungi.</title>
        <authorList>
            <person name="Looney B."/>
            <person name="Miyauchi S."/>
            <person name="Morin E."/>
            <person name="Drula E."/>
            <person name="Courty P.E."/>
            <person name="Kohler A."/>
            <person name="Kuo A."/>
            <person name="LaButti K."/>
            <person name="Pangilinan J."/>
            <person name="Lipzen A."/>
            <person name="Riley R."/>
            <person name="Andreopoulos W."/>
            <person name="He G."/>
            <person name="Johnson J."/>
            <person name="Nolan M."/>
            <person name="Tritt A."/>
            <person name="Barry K.W."/>
            <person name="Grigoriev I.V."/>
            <person name="Nagy L.G."/>
            <person name="Hibbett D."/>
            <person name="Henrissat B."/>
            <person name="Matheny P.B."/>
            <person name="Labbe J."/>
            <person name="Martin F.M."/>
        </authorList>
    </citation>
    <scope>NUCLEOTIDE SEQUENCE</scope>
    <source>
        <strain evidence="1">HHB10654</strain>
    </source>
</reference>
<gene>
    <name evidence="1" type="ORF">BV25DRAFT_1880829</name>
</gene>
<keyword evidence="2" id="KW-1185">Reference proteome</keyword>
<dbReference type="EMBL" id="MU277196">
    <property type="protein sequence ID" value="KAI0065150.1"/>
    <property type="molecule type" value="Genomic_DNA"/>
</dbReference>
<evidence type="ECO:0000313" key="1">
    <source>
        <dbReference type="EMBL" id="KAI0065150.1"/>
    </source>
</evidence>
<reference evidence="1" key="1">
    <citation type="submission" date="2021-03" db="EMBL/GenBank/DDBJ databases">
        <authorList>
            <consortium name="DOE Joint Genome Institute"/>
            <person name="Ahrendt S."/>
            <person name="Looney B.P."/>
            <person name="Miyauchi S."/>
            <person name="Morin E."/>
            <person name="Drula E."/>
            <person name="Courty P.E."/>
            <person name="Chicoki N."/>
            <person name="Fauchery L."/>
            <person name="Kohler A."/>
            <person name="Kuo A."/>
            <person name="Labutti K."/>
            <person name="Pangilinan J."/>
            <person name="Lipzen A."/>
            <person name="Riley R."/>
            <person name="Andreopoulos W."/>
            <person name="He G."/>
            <person name="Johnson J."/>
            <person name="Barry K.W."/>
            <person name="Grigoriev I.V."/>
            <person name="Nagy L."/>
            <person name="Hibbett D."/>
            <person name="Henrissat B."/>
            <person name="Matheny P.B."/>
            <person name="Labbe J."/>
            <person name="Martin F."/>
        </authorList>
    </citation>
    <scope>NUCLEOTIDE SEQUENCE</scope>
    <source>
        <strain evidence="1">HHB10654</strain>
    </source>
</reference>